<feature type="transmembrane region" description="Helical" evidence="4">
    <location>
        <begin position="12"/>
        <end position="37"/>
    </location>
</feature>
<evidence type="ECO:0000313" key="6">
    <source>
        <dbReference type="Proteomes" id="UP000191554"/>
    </source>
</evidence>
<accession>A0A1V4SF57</accession>
<keyword evidence="6" id="KW-1185">Reference proteome</keyword>
<evidence type="ECO:0000256" key="1">
    <source>
        <dbReference type="ARBA" id="ARBA00006739"/>
    </source>
</evidence>
<reference evidence="5 6" key="1">
    <citation type="submission" date="2017-03" db="EMBL/GenBank/DDBJ databases">
        <title>Genome sequence of Clostridium hungatei DSM 14427.</title>
        <authorList>
            <person name="Poehlein A."/>
            <person name="Daniel R."/>
        </authorList>
    </citation>
    <scope>NUCLEOTIDE SEQUENCE [LARGE SCALE GENOMIC DNA]</scope>
    <source>
        <strain evidence="5 6">DSM 14427</strain>
    </source>
</reference>
<evidence type="ECO:0000256" key="2">
    <source>
        <dbReference type="ARBA" id="ARBA00022676"/>
    </source>
</evidence>
<sequence>MEFLKYMSFSINVLFMVATGVIAAVMGYFFIISVFGWRRRKEKQGAMSPAKNYAVIIAAHNEQTVIRSTINSVKAMDYPKDKFEVFVIADNCSDDTAAIARECGAVVFERRDNINKGKGKALSWIFDVILKAETEYDAVCILDADNLVSKDFLSKIDKKMREGYQVVQGYRDMKNPWESWITSSYSITYWLANRLCQLPRQYLNINCTLTGSGYAINLETIRCLGWKVETLTEDVEFYFQLCLSDVKIGWAHDAVIYDEQPITLSQSWKQRTRWMQGHFSCVFLYGRRAVSKLFRERSLQAFDAVVMMFYPFFYVIGSLLMLLQLTKSFLVQIDDPNIRSMVLFLSISVTTFIMQNLYSVWVLLNEKKADKNLFMGLALLPFFNFTWVPIMIQGYFSRKNKEWAHIAHNSSALKSA</sequence>
<proteinExistence type="inferred from homology"/>
<dbReference type="OrthoDB" id="9797391at2"/>
<dbReference type="CDD" id="cd06438">
    <property type="entry name" value="EpsO_like"/>
    <property type="match status" value="1"/>
</dbReference>
<dbReference type="PANTHER" id="PTHR43630:SF1">
    <property type="entry name" value="POLY-BETA-1,6-N-ACETYL-D-GLUCOSAMINE SYNTHASE"/>
    <property type="match status" value="1"/>
</dbReference>
<organism evidence="5 6">
    <name type="scientific">Ruminiclostridium hungatei</name>
    <name type="common">Clostridium hungatei</name>
    <dbReference type="NCBI Taxonomy" id="48256"/>
    <lineage>
        <taxon>Bacteria</taxon>
        <taxon>Bacillati</taxon>
        <taxon>Bacillota</taxon>
        <taxon>Clostridia</taxon>
        <taxon>Eubacteriales</taxon>
        <taxon>Oscillospiraceae</taxon>
        <taxon>Ruminiclostridium</taxon>
    </lineage>
</organism>
<feature type="transmembrane region" description="Helical" evidence="4">
    <location>
        <begin position="376"/>
        <end position="396"/>
    </location>
</feature>
<dbReference type="SUPFAM" id="SSF53448">
    <property type="entry name" value="Nucleotide-diphospho-sugar transferases"/>
    <property type="match status" value="1"/>
</dbReference>
<protein>
    <submittedName>
        <fullName evidence="5">Beta-monoglucosyldiacylglycerol synthase</fullName>
        <ecNumber evidence="5">2.4.1.-</ecNumber>
    </submittedName>
</protein>
<keyword evidence="3 5" id="KW-0808">Transferase</keyword>
<evidence type="ECO:0000256" key="3">
    <source>
        <dbReference type="ARBA" id="ARBA00022679"/>
    </source>
</evidence>
<evidence type="ECO:0000313" key="5">
    <source>
        <dbReference type="EMBL" id="OPX42373.1"/>
    </source>
</evidence>
<dbReference type="GO" id="GO:0016757">
    <property type="term" value="F:glycosyltransferase activity"/>
    <property type="evidence" value="ECO:0007669"/>
    <property type="project" value="UniProtKB-KW"/>
</dbReference>
<dbReference type="PANTHER" id="PTHR43630">
    <property type="entry name" value="POLY-BETA-1,6-N-ACETYL-D-GLUCOSAMINE SYNTHASE"/>
    <property type="match status" value="1"/>
</dbReference>
<keyword evidence="4" id="KW-1133">Transmembrane helix</keyword>
<keyword evidence="2 5" id="KW-0328">Glycosyltransferase</keyword>
<dbReference type="InterPro" id="IPR029044">
    <property type="entry name" value="Nucleotide-diphossugar_trans"/>
</dbReference>
<dbReference type="Pfam" id="PF13641">
    <property type="entry name" value="Glyco_tranf_2_3"/>
    <property type="match status" value="1"/>
</dbReference>
<feature type="transmembrane region" description="Helical" evidence="4">
    <location>
        <begin position="301"/>
        <end position="323"/>
    </location>
</feature>
<dbReference type="Gene3D" id="3.90.550.10">
    <property type="entry name" value="Spore Coat Polysaccharide Biosynthesis Protein SpsA, Chain A"/>
    <property type="match status" value="1"/>
</dbReference>
<dbReference type="EMBL" id="MZGX01000029">
    <property type="protein sequence ID" value="OPX42373.1"/>
    <property type="molecule type" value="Genomic_DNA"/>
</dbReference>
<keyword evidence="4" id="KW-0472">Membrane</keyword>
<keyword evidence="4" id="KW-0812">Transmembrane</keyword>
<comment type="caution">
    <text evidence="5">The sequence shown here is derived from an EMBL/GenBank/DDBJ whole genome shotgun (WGS) entry which is preliminary data.</text>
</comment>
<feature type="transmembrane region" description="Helical" evidence="4">
    <location>
        <begin position="343"/>
        <end position="364"/>
    </location>
</feature>
<dbReference type="AlphaFoldDB" id="A0A1V4SF57"/>
<name>A0A1V4SF57_RUMHU</name>
<evidence type="ECO:0000256" key="4">
    <source>
        <dbReference type="SAM" id="Phobius"/>
    </source>
</evidence>
<dbReference type="STRING" id="48256.CLHUN_36700"/>
<dbReference type="EC" id="2.4.1.-" evidence="5"/>
<dbReference type="Proteomes" id="UP000191554">
    <property type="component" value="Unassembled WGS sequence"/>
</dbReference>
<gene>
    <name evidence="5" type="ORF">CLHUN_36700</name>
</gene>
<comment type="similarity">
    <text evidence="1">Belongs to the glycosyltransferase 2 family.</text>
</comment>
<dbReference type="RefSeq" id="WP_080066079.1">
    <property type="nucleotide sequence ID" value="NZ_MZGX01000029.1"/>
</dbReference>